<keyword evidence="10" id="KW-0732">Signal</keyword>
<evidence type="ECO:0000256" key="9">
    <source>
        <dbReference type="RuleBase" id="RU003357"/>
    </source>
</evidence>
<evidence type="ECO:0000256" key="1">
    <source>
        <dbReference type="ARBA" id="ARBA00004571"/>
    </source>
</evidence>
<dbReference type="SUPFAM" id="SSF49464">
    <property type="entry name" value="Carboxypeptidase regulatory domain-like"/>
    <property type="match status" value="1"/>
</dbReference>
<dbReference type="InterPro" id="IPR023996">
    <property type="entry name" value="TonB-dep_OMP_SusC/RagA"/>
</dbReference>
<feature type="signal peptide" evidence="10">
    <location>
        <begin position="1"/>
        <end position="24"/>
    </location>
</feature>
<name>A0ABV2T3U3_9BACT</name>
<evidence type="ECO:0000256" key="3">
    <source>
        <dbReference type="ARBA" id="ARBA00022452"/>
    </source>
</evidence>
<dbReference type="InterPro" id="IPR000531">
    <property type="entry name" value="Beta-barrel_TonB"/>
</dbReference>
<proteinExistence type="inferred from homology"/>
<comment type="similarity">
    <text evidence="8 9">Belongs to the TonB-dependent receptor family.</text>
</comment>
<dbReference type="InterPro" id="IPR036942">
    <property type="entry name" value="Beta-barrel_TonB_sf"/>
</dbReference>
<feature type="domain" description="TonB-dependent receptor plug" evidence="12">
    <location>
        <begin position="121"/>
        <end position="236"/>
    </location>
</feature>
<dbReference type="Gene3D" id="2.60.40.1120">
    <property type="entry name" value="Carboxypeptidase-like, regulatory domain"/>
    <property type="match status" value="1"/>
</dbReference>
<dbReference type="InterPro" id="IPR039426">
    <property type="entry name" value="TonB-dep_rcpt-like"/>
</dbReference>
<evidence type="ECO:0000256" key="10">
    <source>
        <dbReference type="SAM" id="SignalP"/>
    </source>
</evidence>
<comment type="subcellular location">
    <subcellularLocation>
        <location evidence="1 8">Cell outer membrane</location>
        <topology evidence="1 8">Multi-pass membrane protein</topology>
    </subcellularLocation>
</comment>
<dbReference type="NCBIfam" id="TIGR04057">
    <property type="entry name" value="SusC_RagA_signa"/>
    <property type="match status" value="1"/>
</dbReference>
<evidence type="ECO:0000256" key="8">
    <source>
        <dbReference type="PROSITE-ProRule" id="PRU01360"/>
    </source>
</evidence>
<dbReference type="NCBIfam" id="TIGR04056">
    <property type="entry name" value="OMP_RagA_SusC"/>
    <property type="match status" value="1"/>
</dbReference>
<reference evidence="13 14" key="1">
    <citation type="submission" date="2024-06" db="EMBL/GenBank/DDBJ databases">
        <title>Chitinophaga defluvii sp. nov., isolated from municipal sewage.</title>
        <authorList>
            <person name="Zhang L."/>
        </authorList>
    </citation>
    <scope>NUCLEOTIDE SEQUENCE [LARGE SCALE GENOMIC DNA]</scope>
    <source>
        <strain evidence="13 14">H8</strain>
    </source>
</reference>
<evidence type="ECO:0000256" key="4">
    <source>
        <dbReference type="ARBA" id="ARBA00022692"/>
    </source>
</evidence>
<keyword evidence="7 8" id="KW-0998">Cell outer membrane</keyword>
<evidence type="ECO:0000256" key="5">
    <source>
        <dbReference type="ARBA" id="ARBA00023077"/>
    </source>
</evidence>
<dbReference type="InterPro" id="IPR023997">
    <property type="entry name" value="TonB-dep_OMP_SusC/RagA_CS"/>
</dbReference>
<keyword evidence="4 8" id="KW-0812">Transmembrane</keyword>
<evidence type="ECO:0000256" key="2">
    <source>
        <dbReference type="ARBA" id="ARBA00022448"/>
    </source>
</evidence>
<dbReference type="SUPFAM" id="SSF56935">
    <property type="entry name" value="Porins"/>
    <property type="match status" value="1"/>
</dbReference>
<dbReference type="Pfam" id="PF00593">
    <property type="entry name" value="TonB_dep_Rec_b-barrel"/>
    <property type="match status" value="1"/>
</dbReference>
<dbReference type="Pfam" id="PF13715">
    <property type="entry name" value="CarbopepD_reg_2"/>
    <property type="match status" value="1"/>
</dbReference>
<accession>A0ABV2T3U3</accession>
<keyword evidence="5 9" id="KW-0798">TonB box</keyword>
<dbReference type="InterPro" id="IPR008969">
    <property type="entry name" value="CarboxyPept-like_regulatory"/>
</dbReference>
<keyword evidence="14" id="KW-1185">Reference proteome</keyword>
<dbReference type="Gene3D" id="2.170.130.10">
    <property type="entry name" value="TonB-dependent receptor, plug domain"/>
    <property type="match status" value="1"/>
</dbReference>
<comment type="caution">
    <text evidence="13">The sequence shown here is derived from an EMBL/GenBank/DDBJ whole genome shotgun (WGS) entry which is preliminary data.</text>
</comment>
<evidence type="ECO:0000256" key="7">
    <source>
        <dbReference type="ARBA" id="ARBA00023237"/>
    </source>
</evidence>
<dbReference type="EMBL" id="JBEXAC010000001">
    <property type="protein sequence ID" value="MET6997708.1"/>
    <property type="molecule type" value="Genomic_DNA"/>
</dbReference>
<evidence type="ECO:0000313" key="13">
    <source>
        <dbReference type="EMBL" id="MET6997708.1"/>
    </source>
</evidence>
<dbReference type="Proteomes" id="UP001549749">
    <property type="component" value="Unassembled WGS sequence"/>
</dbReference>
<feature type="domain" description="TonB-dependent receptor-like beta-barrel" evidence="11">
    <location>
        <begin position="398"/>
        <end position="947"/>
    </location>
</feature>
<keyword evidence="3 8" id="KW-1134">Transmembrane beta strand</keyword>
<dbReference type="Gene3D" id="2.40.170.20">
    <property type="entry name" value="TonB-dependent receptor, beta-barrel domain"/>
    <property type="match status" value="1"/>
</dbReference>
<dbReference type="InterPro" id="IPR012910">
    <property type="entry name" value="Plug_dom"/>
</dbReference>
<evidence type="ECO:0000313" key="14">
    <source>
        <dbReference type="Proteomes" id="UP001549749"/>
    </source>
</evidence>
<evidence type="ECO:0000256" key="6">
    <source>
        <dbReference type="ARBA" id="ARBA00023136"/>
    </source>
</evidence>
<keyword evidence="2 8" id="KW-0813">Transport</keyword>
<dbReference type="InterPro" id="IPR037066">
    <property type="entry name" value="Plug_dom_sf"/>
</dbReference>
<gene>
    <name evidence="13" type="ORF">ABR189_10030</name>
</gene>
<protein>
    <submittedName>
        <fullName evidence="13">TonB-dependent receptor</fullName>
    </submittedName>
</protein>
<keyword evidence="6 8" id="KW-0472">Membrane</keyword>
<sequence>MKKTRLTKYVFLLCFMVMSLATYAQTGSISGKVTDESGQPLLGATIVIKGTTRNAIVNESGEFRITGVSNGTVTLQIRIIGYKTKEQQVTVNGDVTANVQLSSDTQGLNEVVVVGYGTQKKGDLTGSITAITAKDFNKGPSSTPEQLIMGKVPGVQITTNGGAPGSGSRIRIRSGSSLNASNEPLYVIDGVPLDNSEVKGTSNPLSFINPNDIESFNILKDASATAIYGSRASNGVVIITTKKGKKGDKLHVNFSTLNSVSKKVGEVDVLSGDQFRQIVKEHGAASQQALLGTANTNWQDAIYQTALSTDNNISLSGSLKALPYRVSIGYLGQEGIIKTSSLKRTSASLSLNPRFFNDDLKVDINVKGTNSDTRFADMGAINAAVAFDPTQPIHANNDFGGYFEWLEPTTGKPNTLATRNPLAMLELKDDRGNLKRSIGNIQLDYRLPFLRDLRANLNLGYDISKTEGRTIIPAYAGSMYQRGGQNKEYSQKKQNKLLEFYLNYTKDLKNIKSKIDVTGGYSYQDFIRDEPGYADLNEKGEVINAAGNPFKTQSTLISVFGRVNYNYDEKYLFTATIRRDGSSRFAQHWGTFPSAALAWRISQEPFLKNSTVLSDLKLRLGFGITGQQDLLVDYPYLPRYTLSDSTARYQMGNKYYLTLRPEGYDSNIKWEETKTYNAGLDFGFLNGRISGSVDYYIKKTKDLLSVIPVPAGSNLTNELLTNVGNIENRGVEFAINANPVSSARFNWDAGFNITYNTSKITNLSKINDPNSQGILVGVISGGVGNNVQIHTVGYAPYSFYLYKQLYDKDGKPEEGKYEDVTGDGNISSDDKVRFKSPDPKVFLGFNSQFSYDKWSLSFALRGSFGNYVYNNVSSDNGAYRNFSFSNYLTNVSSSILKTNFETNQFFSDYYLENASFVRMDNISLGYNFGRIINGKVGLRLAASVQNVFVITDYSGLDPEVGISDASLKPEEKRISGIDNKMYPRPRTYSLGVNLDF</sequence>
<keyword evidence="13" id="KW-0675">Receptor</keyword>
<feature type="chain" id="PRO_5047340314" evidence="10">
    <location>
        <begin position="25"/>
        <end position="996"/>
    </location>
</feature>
<evidence type="ECO:0000259" key="11">
    <source>
        <dbReference type="Pfam" id="PF00593"/>
    </source>
</evidence>
<dbReference type="PROSITE" id="PS52016">
    <property type="entry name" value="TONB_DEPENDENT_REC_3"/>
    <property type="match status" value="1"/>
</dbReference>
<dbReference type="RefSeq" id="WP_354660343.1">
    <property type="nucleotide sequence ID" value="NZ_JBEXAC010000001.1"/>
</dbReference>
<organism evidence="13 14">
    <name type="scientific">Chitinophaga defluvii</name>
    <dbReference type="NCBI Taxonomy" id="3163343"/>
    <lineage>
        <taxon>Bacteria</taxon>
        <taxon>Pseudomonadati</taxon>
        <taxon>Bacteroidota</taxon>
        <taxon>Chitinophagia</taxon>
        <taxon>Chitinophagales</taxon>
        <taxon>Chitinophagaceae</taxon>
        <taxon>Chitinophaga</taxon>
    </lineage>
</organism>
<dbReference type="Pfam" id="PF07715">
    <property type="entry name" value="Plug"/>
    <property type="match status" value="1"/>
</dbReference>
<evidence type="ECO:0000259" key="12">
    <source>
        <dbReference type="Pfam" id="PF07715"/>
    </source>
</evidence>